<proteinExistence type="inferred from homology"/>
<evidence type="ECO:0000256" key="13">
    <source>
        <dbReference type="SAM" id="Coils"/>
    </source>
</evidence>
<keyword evidence="15" id="KW-1185">Reference proteome</keyword>
<keyword evidence="8 12" id="KW-0067">ATP-binding</keyword>
<dbReference type="GO" id="GO:0009423">
    <property type="term" value="P:chorismate biosynthetic process"/>
    <property type="evidence" value="ECO:0007669"/>
    <property type="project" value="UniProtKB-UniRule"/>
</dbReference>
<evidence type="ECO:0000256" key="12">
    <source>
        <dbReference type="HAMAP-Rule" id="MF_00109"/>
    </source>
</evidence>
<dbReference type="CDD" id="cd00464">
    <property type="entry name" value="SK"/>
    <property type="match status" value="1"/>
</dbReference>
<evidence type="ECO:0000256" key="4">
    <source>
        <dbReference type="ARBA" id="ARBA00022605"/>
    </source>
</evidence>
<keyword evidence="5 12" id="KW-0808">Transferase</keyword>
<feature type="binding site" evidence="12">
    <location>
        <position position="147"/>
    </location>
    <ligand>
        <name>substrate</name>
    </ligand>
</feature>
<comment type="subcellular location">
    <subcellularLocation>
        <location evidence="12">Cytoplasm</location>
    </subcellularLocation>
</comment>
<evidence type="ECO:0000256" key="6">
    <source>
        <dbReference type="ARBA" id="ARBA00022741"/>
    </source>
</evidence>
<dbReference type="GO" id="GO:0005524">
    <property type="term" value="F:ATP binding"/>
    <property type="evidence" value="ECO:0007669"/>
    <property type="project" value="UniProtKB-UniRule"/>
</dbReference>
<dbReference type="InterPro" id="IPR027417">
    <property type="entry name" value="P-loop_NTPase"/>
</dbReference>
<dbReference type="SUPFAM" id="SSF52540">
    <property type="entry name" value="P-loop containing nucleoside triphosphate hydrolases"/>
    <property type="match status" value="1"/>
</dbReference>
<dbReference type="InterPro" id="IPR023000">
    <property type="entry name" value="Shikimate_kinase_CS"/>
</dbReference>
<evidence type="ECO:0000313" key="14">
    <source>
        <dbReference type="EMBL" id="TNJ37323.1"/>
    </source>
</evidence>
<dbReference type="EMBL" id="VDCI01000002">
    <property type="protein sequence ID" value="TNJ37323.1"/>
    <property type="molecule type" value="Genomic_DNA"/>
</dbReference>
<dbReference type="PANTHER" id="PTHR21087">
    <property type="entry name" value="SHIKIMATE KINASE"/>
    <property type="match status" value="1"/>
</dbReference>
<dbReference type="Proteomes" id="UP000309544">
    <property type="component" value="Unassembled WGS sequence"/>
</dbReference>
<reference evidence="14 15" key="1">
    <citation type="submission" date="2019-05" db="EMBL/GenBank/DDBJ databases">
        <title>Draft Whole-Genome sequence of the green sulfur bacterium Prosthecochloris vibrioformis DSM 260.</title>
        <authorList>
            <person name="Meyer T.E."/>
            <person name="Kyndt J.A."/>
        </authorList>
    </citation>
    <scope>NUCLEOTIDE SEQUENCE [LARGE SCALE GENOMIC DNA]</scope>
    <source>
        <strain evidence="14 15">DSM 260</strain>
    </source>
</reference>
<evidence type="ECO:0000256" key="10">
    <source>
        <dbReference type="ARBA" id="ARBA00023141"/>
    </source>
</evidence>
<keyword evidence="10 12" id="KW-0057">Aromatic amino acid biosynthesis</keyword>
<evidence type="ECO:0000313" key="15">
    <source>
        <dbReference type="Proteomes" id="UP000309544"/>
    </source>
</evidence>
<dbReference type="Gene3D" id="3.40.50.300">
    <property type="entry name" value="P-loop containing nucleotide triphosphate hydrolases"/>
    <property type="match status" value="1"/>
</dbReference>
<evidence type="ECO:0000256" key="2">
    <source>
        <dbReference type="ARBA" id="ARBA00006997"/>
    </source>
</evidence>
<accession>A0A5C4S1C5</accession>
<evidence type="ECO:0000256" key="1">
    <source>
        <dbReference type="ARBA" id="ARBA00004842"/>
    </source>
</evidence>
<keyword evidence="12" id="KW-0479">Metal-binding</keyword>
<dbReference type="GO" id="GO:0005829">
    <property type="term" value="C:cytosol"/>
    <property type="evidence" value="ECO:0007669"/>
    <property type="project" value="TreeGrafter"/>
</dbReference>
<keyword evidence="6 12" id="KW-0547">Nucleotide-binding</keyword>
<dbReference type="AlphaFoldDB" id="A0A5C4S1C5"/>
<comment type="caution">
    <text evidence="14">The sequence shown here is derived from an EMBL/GenBank/DDBJ whole genome shotgun (WGS) entry which is preliminary data.</text>
</comment>
<comment type="similarity">
    <text evidence="2 12">Belongs to the shikimate kinase family.</text>
</comment>
<feature type="binding site" evidence="12">
    <location>
        <position position="18"/>
    </location>
    <ligand>
        <name>Mg(2+)</name>
        <dbReference type="ChEBI" id="CHEBI:18420"/>
    </ligand>
</feature>
<protein>
    <recommendedName>
        <fullName evidence="3 12">Shikimate kinase</fullName>
        <shortName evidence="12">SK</shortName>
        <ecNumber evidence="3 12">2.7.1.71</ecNumber>
    </recommendedName>
</protein>
<dbReference type="GO" id="GO:0000287">
    <property type="term" value="F:magnesium ion binding"/>
    <property type="evidence" value="ECO:0007669"/>
    <property type="project" value="UniProtKB-UniRule"/>
</dbReference>
<comment type="caution">
    <text evidence="12">Lacks conserved residue(s) required for the propagation of feature annotation.</text>
</comment>
<feature type="binding site" evidence="12">
    <location>
        <position position="60"/>
    </location>
    <ligand>
        <name>substrate</name>
    </ligand>
</feature>
<gene>
    <name evidence="12" type="primary">aroK</name>
    <name evidence="14" type="ORF">FGF68_03630</name>
</gene>
<sequence>MKQPSLIFLTGFSGSGKSTIGPLLANSLGYDFMDLDHEIEVAAGKSINRIFAEDGEEAFRRMEFDTLEQVVEKKELVVSLGGGLLQNNSCFSLIISRGTLVYLQSNPEVLVKRLMHKTDRPLMKGANGERLTQEEIEQKILAMLAEREPRYKSAQIIVESDNKRIGATVEELTRKIERYIRRAEQKQRDNAMKKK</sequence>
<comment type="pathway">
    <text evidence="1 12">Metabolic intermediate biosynthesis; chorismate biosynthesis; chorismate from D-erythrose 4-phosphate and phosphoenolpyruvate: step 5/7.</text>
</comment>
<feature type="binding site" evidence="12">
    <location>
        <position position="120"/>
    </location>
    <ligand>
        <name>ATP</name>
        <dbReference type="ChEBI" id="CHEBI:30616"/>
    </ligand>
</feature>
<dbReference type="GO" id="GO:0009073">
    <property type="term" value="P:aromatic amino acid family biosynthetic process"/>
    <property type="evidence" value="ECO:0007669"/>
    <property type="project" value="UniProtKB-KW"/>
</dbReference>
<dbReference type="RefSeq" id="WP_139626282.1">
    <property type="nucleotide sequence ID" value="NZ_VDCI01000002.1"/>
</dbReference>
<evidence type="ECO:0000256" key="9">
    <source>
        <dbReference type="ARBA" id="ARBA00022842"/>
    </source>
</evidence>
<dbReference type="EC" id="2.7.1.71" evidence="3 12"/>
<dbReference type="PRINTS" id="PR01100">
    <property type="entry name" value="SHIKIMTKNASE"/>
</dbReference>
<dbReference type="PANTHER" id="PTHR21087:SF16">
    <property type="entry name" value="SHIKIMATE KINASE 1, CHLOROPLASTIC"/>
    <property type="match status" value="1"/>
</dbReference>
<comment type="subunit">
    <text evidence="12">Monomer.</text>
</comment>
<comment type="function">
    <text evidence="12">Catalyzes the specific phosphorylation of the 3-hydroxyl group of shikimic acid using ATP as a cosubstrate.</text>
</comment>
<dbReference type="Pfam" id="PF01202">
    <property type="entry name" value="SKI"/>
    <property type="match status" value="1"/>
</dbReference>
<feature type="coiled-coil region" evidence="13">
    <location>
        <begin position="162"/>
        <end position="189"/>
    </location>
</feature>
<name>A0A5C4S1C5_PROVB</name>
<dbReference type="GO" id="GO:0008652">
    <property type="term" value="P:amino acid biosynthetic process"/>
    <property type="evidence" value="ECO:0007669"/>
    <property type="project" value="UniProtKB-KW"/>
</dbReference>
<keyword evidence="9 12" id="KW-0460">Magnesium</keyword>
<keyword evidence="13" id="KW-0175">Coiled coil</keyword>
<dbReference type="GO" id="GO:0004765">
    <property type="term" value="F:shikimate kinase activity"/>
    <property type="evidence" value="ECO:0007669"/>
    <property type="project" value="UniProtKB-UniRule"/>
</dbReference>
<dbReference type="PROSITE" id="PS01128">
    <property type="entry name" value="SHIKIMATE_KINASE"/>
    <property type="match status" value="1"/>
</dbReference>
<organism evidence="14 15">
    <name type="scientific">Prosthecochloris vibrioformis</name>
    <name type="common">Chlorobium vibrioforme</name>
    <dbReference type="NCBI Taxonomy" id="1098"/>
    <lineage>
        <taxon>Bacteria</taxon>
        <taxon>Pseudomonadati</taxon>
        <taxon>Chlorobiota</taxon>
        <taxon>Chlorobiia</taxon>
        <taxon>Chlorobiales</taxon>
        <taxon>Chlorobiaceae</taxon>
        <taxon>Prosthecochloris</taxon>
    </lineage>
</organism>
<feature type="binding site" evidence="12">
    <location>
        <position position="82"/>
    </location>
    <ligand>
        <name>substrate</name>
    </ligand>
</feature>
<keyword evidence="12" id="KW-0963">Cytoplasm</keyword>
<feature type="binding site" evidence="12">
    <location>
        <position position="36"/>
    </location>
    <ligand>
        <name>substrate</name>
    </ligand>
</feature>
<feature type="binding site" evidence="12">
    <location>
        <begin position="14"/>
        <end position="19"/>
    </location>
    <ligand>
        <name>ATP</name>
        <dbReference type="ChEBI" id="CHEBI:30616"/>
    </ligand>
</feature>
<dbReference type="InterPro" id="IPR031322">
    <property type="entry name" value="Shikimate/glucono_kinase"/>
</dbReference>
<dbReference type="InterPro" id="IPR000623">
    <property type="entry name" value="Shikimate_kinase/TSH1"/>
</dbReference>
<evidence type="ECO:0000256" key="11">
    <source>
        <dbReference type="ARBA" id="ARBA00048567"/>
    </source>
</evidence>
<evidence type="ECO:0000256" key="8">
    <source>
        <dbReference type="ARBA" id="ARBA00022840"/>
    </source>
</evidence>
<evidence type="ECO:0000256" key="3">
    <source>
        <dbReference type="ARBA" id="ARBA00012154"/>
    </source>
</evidence>
<comment type="catalytic activity">
    <reaction evidence="11 12">
        <text>shikimate + ATP = 3-phosphoshikimate + ADP + H(+)</text>
        <dbReference type="Rhea" id="RHEA:13121"/>
        <dbReference type="ChEBI" id="CHEBI:15378"/>
        <dbReference type="ChEBI" id="CHEBI:30616"/>
        <dbReference type="ChEBI" id="CHEBI:36208"/>
        <dbReference type="ChEBI" id="CHEBI:145989"/>
        <dbReference type="ChEBI" id="CHEBI:456216"/>
        <dbReference type="EC" id="2.7.1.71"/>
    </reaction>
</comment>
<dbReference type="HAMAP" id="MF_00109">
    <property type="entry name" value="Shikimate_kinase"/>
    <property type="match status" value="1"/>
</dbReference>
<evidence type="ECO:0000256" key="7">
    <source>
        <dbReference type="ARBA" id="ARBA00022777"/>
    </source>
</evidence>
<keyword evidence="7 12" id="KW-0418">Kinase</keyword>
<comment type="cofactor">
    <cofactor evidence="12">
        <name>Mg(2+)</name>
        <dbReference type="ChEBI" id="CHEBI:18420"/>
    </cofactor>
    <text evidence="12">Binds 1 Mg(2+) ion per subunit.</text>
</comment>
<dbReference type="UniPathway" id="UPA00053">
    <property type="reaction ID" value="UER00088"/>
</dbReference>
<keyword evidence="4 12" id="KW-0028">Amino-acid biosynthesis</keyword>
<evidence type="ECO:0000256" key="5">
    <source>
        <dbReference type="ARBA" id="ARBA00022679"/>
    </source>
</evidence>